<dbReference type="SUPFAM" id="SSF52096">
    <property type="entry name" value="ClpP/crotonase"/>
    <property type="match status" value="1"/>
</dbReference>
<dbReference type="EMBL" id="CP014168">
    <property type="protein sequence ID" value="AOH83289.1"/>
    <property type="molecule type" value="Genomic_DNA"/>
</dbReference>
<evidence type="ECO:0000313" key="3">
    <source>
        <dbReference type="Proteomes" id="UP000094256"/>
    </source>
</evidence>
<gene>
    <name evidence="2" type="ORF">AWL63_04190</name>
</gene>
<reference evidence="2 3" key="1">
    <citation type="submission" date="2016-01" db="EMBL/GenBank/DDBJ databases">
        <title>Complete genome and mega plasmid sequence of Sphingomonas panacis DCY99 elicits systemic resistance in rice to Xanthomonas oryzae.</title>
        <authorList>
            <person name="Kim Y.J."/>
            <person name="Yang D.C."/>
            <person name="Sing P."/>
        </authorList>
    </citation>
    <scope>NUCLEOTIDE SEQUENCE [LARGE SCALE GENOMIC DNA]</scope>
    <source>
        <strain evidence="2 3">DCY99</strain>
    </source>
</reference>
<dbReference type="Pfam" id="PF00378">
    <property type="entry name" value="ECH_1"/>
    <property type="match status" value="1"/>
</dbReference>
<organism evidence="2 3">
    <name type="scientific">Sphingomonas panacis</name>
    <dbReference type="NCBI Taxonomy" id="1560345"/>
    <lineage>
        <taxon>Bacteria</taxon>
        <taxon>Pseudomonadati</taxon>
        <taxon>Pseudomonadota</taxon>
        <taxon>Alphaproteobacteria</taxon>
        <taxon>Sphingomonadales</taxon>
        <taxon>Sphingomonadaceae</taxon>
        <taxon>Sphingomonas</taxon>
    </lineage>
</organism>
<evidence type="ECO:0000256" key="1">
    <source>
        <dbReference type="RuleBase" id="RU003707"/>
    </source>
</evidence>
<sequence>MPTVMIETRDHVATLRFSAPPHNFLHLESLTEIADALAKLDGDSDVRAVVFTTEGRVFCAGADFSGSGQEEVTRENVGQFYAQAARIFTARKPVVAAIQGAAIGAGLGLALAADFRVATSEARFSANFVRLGFHPGFGMSLSLEAVVGHQAASLLLLTGRRIGGDEAMKIGLVDQLAPSADLYAAAHDLAAEIAGNAPLAVQDTRATLRAALAGSIRQVTDHEASIQGRHRKSADFLEGLQAATERRNPVFIGS</sequence>
<dbReference type="Proteomes" id="UP000094256">
    <property type="component" value="Chromosome"/>
</dbReference>
<dbReference type="InterPro" id="IPR029045">
    <property type="entry name" value="ClpP/crotonase-like_dom_sf"/>
</dbReference>
<dbReference type="PANTHER" id="PTHR43459:SF1">
    <property type="entry name" value="EG:BACN32G11.4 PROTEIN"/>
    <property type="match status" value="1"/>
</dbReference>
<dbReference type="KEGG" id="span:AWL63_04190"/>
<protein>
    <submittedName>
        <fullName evidence="2">Enoyl-CoA hydratase</fullName>
    </submittedName>
</protein>
<dbReference type="InterPro" id="IPR018376">
    <property type="entry name" value="Enoyl-CoA_hyd/isom_CS"/>
</dbReference>
<dbReference type="STRING" id="1560345.AWL63_04190"/>
<evidence type="ECO:0000313" key="2">
    <source>
        <dbReference type="EMBL" id="AOH83289.1"/>
    </source>
</evidence>
<dbReference type="AlphaFoldDB" id="A0A1B3Z780"/>
<dbReference type="InterPro" id="IPR001753">
    <property type="entry name" value="Enoyl-CoA_hydra/iso"/>
</dbReference>
<comment type="similarity">
    <text evidence="1">Belongs to the enoyl-CoA hydratase/isomerase family.</text>
</comment>
<accession>A0A1B3Z780</accession>
<keyword evidence="3" id="KW-1185">Reference proteome</keyword>
<dbReference type="CDD" id="cd06558">
    <property type="entry name" value="crotonase-like"/>
    <property type="match status" value="1"/>
</dbReference>
<dbReference type="GO" id="GO:0003824">
    <property type="term" value="F:catalytic activity"/>
    <property type="evidence" value="ECO:0007669"/>
    <property type="project" value="InterPro"/>
</dbReference>
<dbReference type="Gene3D" id="3.90.226.10">
    <property type="entry name" value="2-enoyl-CoA Hydratase, Chain A, domain 1"/>
    <property type="match status" value="1"/>
</dbReference>
<name>A0A1B3Z780_9SPHN</name>
<dbReference type="OrthoDB" id="9777711at2"/>
<dbReference type="PROSITE" id="PS00166">
    <property type="entry name" value="ENOYL_COA_HYDRATASE"/>
    <property type="match status" value="1"/>
</dbReference>
<dbReference type="PANTHER" id="PTHR43459">
    <property type="entry name" value="ENOYL-COA HYDRATASE"/>
    <property type="match status" value="1"/>
</dbReference>
<proteinExistence type="inferred from homology"/>